<accession>A0ABV0UBC7</accession>
<dbReference type="InterPro" id="IPR013087">
    <property type="entry name" value="Znf_C2H2_type"/>
</dbReference>
<name>A0ABV0UBC7_9TELE</name>
<evidence type="ECO:0000256" key="2">
    <source>
        <dbReference type="ARBA" id="ARBA00022771"/>
    </source>
</evidence>
<evidence type="ECO:0000256" key="1">
    <source>
        <dbReference type="ARBA" id="ARBA00022723"/>
    </source>
</evidence>
<dbReference type="InterPro" id="IPR003656">
    <property type="entry name" value="Znf_BED"/>
</dbReference>
<reference evidence="6 7" key="1">
    <citation type="submission" date="2021-06" db="EMBL/GenBank/DDBJ databases">
        <authorList>
            <person name="Palmer J.M."/>
        </authorList>
    </citation>
    <scope>NUCLEOTIDE SEQUENCE [LARGE SCALE GENOMIC DNA]</scope>
    <source>
        <strain evidence="7">if_2019</strain>
        <tissue evidence="6">Muscle</tissue>
    </source>
</reference>
<proteinExistence type="predicted"/>
<keyword evidence="7" id="KW-1185">Reference proteome</keyword>
<evidence type="ECO:0000259" key="5">
    <source>
        <dbReference type="PROSITE" id="PS50808"/>
    </source>
</evidence>
<dbReference type="InterPro" id="IPR036236">
    <property type="entry name" value="Znf_C2H2_sf"/>
</dbReference>
<evidence type="ECO:0000256" key="3">
    <source>
        <dbReference type="ARBA" id="ARBA00022833"/>
    </source>
</evidence>
<dbReference type="EMBL" id="JAHRIQ010065392">
    <property type="protein sequence ID" value="MEQ2242509.1"/>
    <property type="molecule type" value="Genomic_DNA"/>
</dbReference>
<keyword evidence="2 4" id="KW-0863">Zinc-finger</keyword>
<organism evidence="6 7">
    <name type="scientific">Ilyodon furcidens</name>
    <name type="common">goldbreast splitfin</name>
    <dbReference type="NCBI Taxonomy" id="33524"/>
    <lineage>
        <taxon>Eukaryota</taxon>
        <taxon>Metazoa</taxon>
        <taxon>Chordata</taxon>
        <taxon>Craniata</taxon>
        <taxon>Vertebrata</taxon>
        <taxon>Euteleostomi</taxon>
        <taxon>Actinopterygii</taxon>
        <taxon>Neopterygii</taxon>
        <taxon>Teleostei</taxon>
        <taxon>Neoteleostei</taxon>
        <taxon>Acanthomorphata</taxon>
        <taxon>Ovalentaria</taxon>
        <taxon>Atherinomorphae</taxon>
        <taxon>Cyprinodontiformes</taxon>
        <taxon>Goodeidae</taxon>
        <taxon>Ilyodon</taxon>
    </lineage>
</organism>
<evidence type="ECO:0000256" key="4">
    <source>
        <dbReference type="PROSITE-ProRule" id="PRU00027"/>
    </source>
</evidence>
<sequence length="140" mass="16650">MDTKFSTFIGTDRNQLVLPRTDSRKSKQYRVLVSKRIVVTLREWKSGRFSMPDMNTALDAQEPKDVSSRWYHQQSMADRKHSKVWLHFSKCEADYARCNICDRKCKTSIRNTSSLVKHQIKRHNFHQPQIYGYNSCIQHR</sequence>
<protein>
    <recommendedName>
        <fullName evidence="5">BED-type domain-containing protein</fullName>
    </recommendedName>
</protein>
<dbReference type="PROSITE" id="PS50808">
    <property type="entry name" value="ZF_BED"/>
    <property type="match status" value="1"/>
</dbReference>
<keyword evidence="1" id="KW-0479">Metal-binding</keyword>
<comment type="caution">
    <text evidence="6">The sequence shown here is derived from an EMBL/GenBank/DDBJ whole genome shotgun (WGS) entry which is preliminary data.</text>
</comment>
<keyword evidence="3" id="KW-0862">Zinc</keyword>
<dbReference type="PROSITE" id="PS00028">
    <property type="entry name" value="ZINC_FINGER_C2H2_1"/>
    <property type="match status" value="1"/>
</dbReference>
<dbReference type="SUPFAM" id="SSF57667">
    <property type="entry name" value="beta-beta-alpha zinc fingers"/>
    <property type="match status" value="1"/>
</dbReference>
<dbReference type="Pfam" id="PF02892">
    <property type="entry name" value="zf-BED"/>
    <property type="match status" value="1"/>
</dbReference>
<gene>
    <name evidence="6" type="ORF">ILYODFUR_036501</name>
</gene>
<feature type="domain" description="BED-type" evidence="5">
    <location>
        <begin position="79"/>
        <end position="130"/>
    </location>
</feature>
<evidence type="ECO:0000313" key="7">
    <source>
        <dbReference type="Proteomes" id="UP001482620"/>
    </source>
</evidence>
<dbReference type="Proteomes" id="UP001482620">
    <property type="component" value="Unassembled WGS sequence"/>
</dbReference>
<evidence type="ECO:0000313" key="6">
    <source>
        <dbReference type="EMBL" id="MEQ2242509.1"/>
    </source>
</evidence>